<keyword evidence="4" id="KW-1185">Reference proteome</keyword>
<dbReference type="InterPro" id="IPR036047">
    <property type="entry name" value="F-box-like_dom_sf"/>
</dbReference>
<keyword evidence="1" id="KW-1133">Transmembrane helix</keyword>
<feature type="transmembrane region" description="Helical" evidence="1">
    <location>
        <begin position="274"/>
        <end position="295"/>
    </location>
</feature>
<proteinExistence type="predicted"/>
<dbReference type="Gene3D" id="1.20.1280.50">
    <property type="match status" value="1"/>
</dbReference>
<dbReference type="SUPFAM" id="SSF81383">
    <property type="entry name" value="F-box domain"/>
    <property type="match status" value="1"/>
</dbReference>
<feature type="transmembrane region" description="Helical" evidence="1">
    <location>
        <begin position="392"/>
        <end position="414"/>
    </location>
</feature>
<dbReference type="EMBL" id="JAPDFW010000065">
    <property type="protein sequence ID" value="KAJ5075377.1"/>
    <property type="molecule type" value="Genomic_DNA"/>
</dbReference>
<dbReference type="AlphaFoldDB" id="A0A9Q0LM13"/>
<keyword evidence="1" id="KW-0812">Transmembrane</keyword>
<feature type="transmembrane region" description="Helical" evidence="1">
    <location>
        <begin position="241"/>
        <end position="262"/>
    </location>
</feature>
<dbReference type="InterPro" id="IPR001810">
    <property type="entry name" value="F-box_dom"/>
</dbReference>
<reference evidence="3" key="1">
    <citation type="submission" date="2022-10" db="EMBL/GenBank/DDBJ databases">
        <title>Novel sulphate-reducing endosymbionts in the free-living metamonad Anaeramoeba.</title>
        <authorList>
            <person name="Jerlstrom-Hultqvist J."/>
            <person name="Cepicka I."/>
            <person name="Gallot-Lavallee L."/>
            <person name="Salas-Leiva D."/>
            <person name="Curtis B.A."/>
            <person name="Zahonova K."/>
            <person name="Pipaliya S."/>
            <person name="Dacks J."/>
            <person name="Roger A.J."/>
        </authorList>
    </citation>
    <scope>NUCLEOTIDE SEQUENCE</scope>
    <source>
        <strain evidence="3">BMAN</strain>
    </source>
</reference>
<accession>A0A9Q0LM13</accession>
<gene>
    <name evidence="3" type="ORF">M0811_07347</name>
</gene>
<name>A0A9Q0LM13_ANAIG</name>
<feature type="transmembrane region" description="Helical" evidence="1">
    <location>
        <begin position="301"/>
        <end position="323"/>
    </location>
</feature>
<feature type="transmembrane region" description="Helical" evidence="1">
    <location>
        <begin position="426"/>
        <end position="448"/>
    </location>
</feature>
<evidence type="ECO:0000313" key="4">
    <source>
        <dbReference type="Proteomes" id="UP001149090"/>
    </source>
</evidence>
<feature type="transmembrane region" description="Helical" evidence="1">
    <location>
        <begin position="211"/>
        <end position="235"/>
    </location>
</feature>
<evidence type="ECO:0000259" key="2">
    <source>
        <dbReference type="Pfam" id="PF12937"/>
    </source>
</evidence>
<sequence length="465" mass="55692">MQNQIEIEEKEIEKEIKEEKLKILLIILSYLSPGEIIMFSLTCKQAQYICSDYLLWKQIAIKFQDYFKWNSFYFDYYSSTIKLKAIQFKIQKKNQNNPKQKQIKELSKTNEKIKNYFDNSNSTIIQIGPYSYDYKANFISIKSERIIYIQNIKNPKQEIEKKGKMIFERFRKAKQRKIAKERYQKKYYNPNYDIKTFGTGRRCFFGSRIDFLTQFVYTMNGMILSTTLIILNIYIDSKKEIPIFKLFLLGEISLIFGIFWVLHSKSSFYSLQDYYNLLRSGITGLIFMIIISLKTTKTFSFIPWLIILLPPIILLSSFLYQFIEFTKQYPLRRDYFILLSFMNAYLITALLFTGFKLDGFIQIKYSKLIYLFFLFIIAFFAKFTKQIFTQDFYFISFFFIGFFIIILSILFFYGDGLVDRLYFALVPIYTILFIPYLNLVLMGIFLIISSGFEFFKLIFKFNNEN</sequence>
<protein>
    <submittedName>
        <fullName evidence="3">F-box only protein</fullName>
    </submittedName>
</protein>
<evidence type="ECO:0000313" key="3">
    <source>
        <dbReference type="EMBL" id="KAJ5075377.1"/>
    </source>
</evidence>
<dbReference type="Proteomes" id="UP001149090">
    <property type="component" value="Unassembled WGS sequence"/>
</dbReference>
<feature type="transmembrane region" description="Helical" evidence="1">
    <location>
        <begin position="361"/>
        <end position="380"/>
    </location>
</feature>
<dbReference type="Pfam" id="PF12937">
    <property type="entry name" value="F-box-like"/>
    <property type="match status" value="1"/>
</dbReference>
<comment type="caution">
    <text evidence="3">The sequence shown here is derived from an EMBL/GenBank/DDBJ whole genome shotgun (WGS) entry which is preliminary data.</text>
</comment>
<keyword evidence="1" id="KW-0472">Membrane</keyword>
<feature type="transmembrane region" description="Helical" evidence="1">
    <location>
        <begin position="335"/>
        <end position="355"/>
    </location>
</feature>
<organism evidence="3 4">
    <name type="scientific">Anaeramoeba ignava</name>
    <name type="common">Anaerobic marine amoeba</name>
    <dbReference type="NCBI Taxonomy" id="1746090"/>
    <lineage>
        <taxon>Eukaryota</taxon>
        <taxon>Metamonada</taxon>
        <taxon>Anaeramoebidae</taxon>
        <taxon>Anaeramoeba</taxon>
    </lineage>
</organism>
<feature type="domain" description="F-box" evidence="2">
    <location>
        <begin position="23"/>
        <end position="61"/>
    </location>
</feature>
<evidence type="ECO:0000256" key="1">
    <source>
        <dbReference type="SAM" id="Phobius"/>
    </source>
</evidence>